<feature type="coiled-coil region" evidence="1">
    <location>
        <begin position="29"/>
        <end position="72"/>
    </location>
</feature>
<evidence type="ECO:0000313" key="3">
    <source>
        <dbReference type="EMBL" id="QJA83021.1"/>
    </source>
</evidence>
<keyword evidence="1" id="KW-0175">Coiled coil</keyword>
<sequence length="77" mass="8599">MKSWKTIVVLLLVAVAGCTSVMTDEALKIEQEKKAMSVLQTRISQLEVLKAEKSLTRDIMQVQLEIAELSKKAEVPK</sequence>
<accession>A0A6M3J9H6</accession>
<reference evidence="2" key="1">
    <citation type="submission" date="2020-03" db="EMBL/GenBank/DDBJ databases">
        <title>The deep terrestrial virosphere.</title>
        <authorList>
            <person name="Holmfeldt K."/>
            <person name="Nilsson E."/>
            <person name="Simone D."/>
            <person name="Lopez-Fernandez M."/>
            <person name="Wu X."/>
            <person name="de Brujin I."/>
            <person name="Lundin D."/>
            <person name="Andersson A."/>
            <person name="Bertilsson S."/>
            <person name="Dopson M."/>
        </authorList>
    </citation>
    <scope>NUCLEOTIDE SEQUENCE</scope>
    <source>
        <strain evidence="3">MM415A00321</strain>
        <strain evidence="2">MM415B00326</strain>
    </source>
</reference>
<dbReference type="EMBL" id="MT142502">
    <property type="protein sequence ID" value="QJA83021.1"/>
    <property type="molecule type" value="Genomic_DNA"/>
</dbReference>
<dbReference type="PROSITE" id="PS51257">
    <property type="entry name" value="PROKAR_LIPOPROTEIN"/>
    <property type="match status" value="1"/>
</dbReference>
<gene>
    <name evidence="3" type="ORF">MM415A00321_0001</name>
    <name evidence="2" type="ORF">MM415B00326_0059</name>
</gene>
<dbReference type="AlphaFoldDB" id="A0A6M3J9H6"/>
<dbReference type="EMBL" id="MT141561">
    <property type="protein sequence ID" value="QJA66859.1"/>
    <property type="molecule type" value="Genomic_DNA"/>
</dbReference>
<proteinExistence type="predicted"/>
<evidence type="ECO:0000256" key="1">
    <source>
        <dbReference type="SAM" id="Coils"/>
    </source>
</evidence>
<evidence type="ECO:0000313" key="2">
    <source>
        <dbReference type="EMBL" id="QJA66859.1"/>
    </source>
</evidence>
<organism evidence="2">
    <name type="scientific">viral metagenome</name>
    <dbReference type="NCBI Taxonomy" id="1070528"/>
    <lineage>
        <taxon>unclassified sequences</taxon>
        <taxon>metagenomes</taxon>
        <taxon>organismal metagenomes</taxon>
    </lineage>
</organism>
<name>A0A6M3J9H6_9ZZZZ</name>
<protein>
    <submittedName>
        <fullName evidence="2">Uncharacterized protein</fullName>
    </submittedName>
</protein>